<dbReference type="PROSITE" id="PS50008">
    <property type="entry name" value="PIPLC_Y_DOMAIN"/>
    <property type="match status" value="1"/>
</dbReference>
<dbReference type="Gene3D" id="2.60.40.150">
    <property type="entry name" value="C2 domain"/>
    <property type="match status" value="1"/>
</dbReference>
<dbReference type="Pfam" id="PF00388">
    <property type="entry name" value="PI-PLC-X"/>
    <property type="match status" value="1"/>
</dbReference>
<name>A0AAD7FIP0_9AGAR</name>
<protein>
    <recommendedName>
        <fullName evidence="1">Phosphoinositide phospholipase C</fullName>
        <ecNumber evidence="1">3.1.4.11</ecNumber>
    </recommendedName>
</protein>
<dbReference type="InterPro" id="IPR001192">
    <property type="entry name" value="PI-PLC_fam"/>
</dbReference>
<dbReference type="InterPro" id="IPR000909">
    <property type="entry name" value="PLipase_C_PInositol-sp_X_dom"/>
</dbReference>
<keyword evidence="1" id="KW-0442">Lipid degradation</keyword>
<dbReference type="Gene3D" id="3.20.20.190">
    <property type="entry name" value="Phosphatidylinositol (PI) phosphodiesterase"/>
    <property type="match status" value="1"/>
</dbReference>
<comment type="catalytic activity">
    <reaction evidence="1">
        <text>a 1,2-diacyl-sn-glycero-3-phospho-(1D-myo-inositol-4,5-bisphosphate) + H2O = 1D-myo-inositol 1,4,5-trisphosphate + a 1,2-diacyl-sn-glycerol + H(+)</text>
        <dbReference type="Rhea" id="RHEA:33179"/>
        <dbReference type="ChEBI" id="CHEBI:15377"/>
        <dbReference type="ChEBI" id="CHEBI:15378"/>
        <dbReference type="ChEBI" id="CHEBI:17815"/>
        <dbReference type="ChEBI" id="CHEBI:58456"/>
        <dbReference type="ChEBI" id="CHEBI:203600"/>
        <dbReference type="EC" id="3.1.4.11"/>
    </reaction>
</comment>
<sequence>MTTVESLEELFIETFHNIHPPEDIRLSPTIQALIDEQTNHDIRHLPVVTPQPVPDDLPLTHYFISSSHNTYLLSRQLVGKSSADSYRHVLSRNARCVEIDVWPSKHGLVVTHGLTLSSTVPFDTVCVAIAEGVKEDDWPVLVSLECHVDSKVTRLHLGEPFLRVYPKEQEELVRILKASWGKKLALGPLENVDDARVTPQHFKGRILLMVEYYPAPVQGTGEVDVAEDSSESELEADGDVIIRVSKTEKRKISEELAALGYYARSMKPSKGWLAEKIADPLHVLINISESTCNTLIPTSLAQLIDHSQRHLRRIFPKGTRIASNNLQPLPFWRSGSHIAALNWQHYDMGVQLNEAMFVGTPGWVPKPAYLRGAGPPPTGRTKLAAQIIGLSAPTGFPHHAYVRAELFHAQQDQKWESKHVATKPEAEMLSAVWDSEFEWVYDADPLAFIRLTILHQKDFGLAHEELAVFCARVDNLEQGLRLVRLMDLRGKVKGKNSGAVLLAAFTRAAVE</sequence>
<dbReference type="EC" id="3.1.4.11" evidence="1"/>
<organism evidence="3 4">
    <name type="scientific">Roridomyces roridus</name>
    <dbReference type="NCBI Taxonomy" id="1738132"/>
    <lineage>
        <taxon>Eukaryota</taxon>
        <taxon>Fungi</taxon>
        <taxon>Dikarya</taxon>
        <taxon>Basidiomycota</taxon>
        <taxon>Agaricomycotina</taxon>
        <taxon>Agaricomycetes</taxon>
        <taxon>Agaricomycetidae</taxon>
        <taxon>Agaricales</taxon>
        <taxon>Marasmiineae</taxon>
        <taxon>Mycenaceae</taxon>
        <taxon>Roridomyces</taxon>
    </lineage>
</organism>
<dbReference type="PRINTS" id="PR00390">
    <property type="entry name" value="PHPHLIPASEC"/>
</dbReference>
<gene>
    <name evidence="3" type="ORF">FB45DRAFT_1006518</name>
</gene>
<accession>A0AAD7FIP0</accession>
<reference evidence="3" key="1">
    <citation type="submission" date="2023-03" db="EMBL/GenBank/DDBJ databases">
        <title>Massive genome expansion in bonnet fungi (Mycena s.s.) driven by repeated elements and novel gene families across ecological guilds.</title>
        <authorList>
            <consortium name="Lawrence Berkeley National Laboratory"/>
            <person name="Harder C.B."/>
            <person name="Miyauchi S."/>
            <person name="Viragh M."/>
            <person name="Kuo A."/>
            <person name="Thoen E."/>
            <person name="Andreopoulos B."/>
            <person name="Lu D."/>
            <person name="Skrede I."/>
            <person name="Drula E."/>
            <person name="Henrissat B."/>
            <person name="Morin E."/>
            <person name="Kohler A."/>
            <person name="Barry K."/>
            <person name="LaButti K."/>
            <person name="Morin E."/>
            <person name="Salamov A."/>
            <person name="Lipzen A."/>
            <person name="Mereny Z."/>
            <person name="Hegedus B."/>
            <person name="Baldrian P."/>
            <person name="Stursova M."/>
            <person name="Weitz H."/>
            <person name="Taylor A."/>
            <person name="Grigoriev I.V."/>
            <person name="Nagy L.G."/>
            <person name="Martin F."/>
            <person name="Kauserud H."/>
        </authorList>
    </citation>
    <scope>NUCLEOTIDE SEQUENCE</scope>
    <source>
        <strain evidence="3">9284</strain>
    </source>
</reference>
<keyword evidence="4" id="KW-1185">Reference proteome</keyword>
<dbReference type="Proteomes" id="UP001221142">
    <property type="component" value="Unassembled WGS sequence"/>
</dbReference>
<evidence type="ECO:0000313" key="4">
    <source>
        <dbReference type="Proteomes" id="UP001221142"/>
    </source>
</evidence>
<feature type="domain" description="PI-PLC Y-box" evidence="2">
    <location>
        <begin position="256"/>
        <end position="371"/>
    </location>
</feature>
<dbReference type="SMART" id="SM00149">
    <property type="entry name" value="PLCYc"/>
    <property type="match status" value="1"/>
</dbReference>
<dbReference type="GO" id="GO:0004435">
    <property type="term" value="F:phosphatidylinositol-4,5-bisphosphate phospholipase C activity"/>
    <property type="evidence" value="ECO:0007669"/>
    <property type="project" value="UniProtKB-EC"/>
</dbReference>
<evidence type="ECO:0000259" key="2">
    <source>
        <dbReference type="PROSITE" id="PS50008"/>
    </source>
</evidence>
<evidence type="ECO:0000256" key="1">
    <source>
        <dbReference type="RuleBase" id="RU361133"/>
    </source>
</evidence>
<comment type="caution">
    <text evidence="3">The sequence shown here is derived from an EMBL/GenBank/DDBJ whole genome shotgun (WGS) entry which is preliminary data.</text>
</comment>
<dbReference type="InterPro" id="IPR035892">
    <property type="entry name" value="C2_domain_sf"/>
</dbReference>
<dbReference type="Pfam" id="PF00387">
    <property type="entry name" value="PI-PLC-Y"/>
    <property type="match status" value="1"/>
</dbReference>
<dbReference type="PANTHER" id="PTHR10336">
    <property type="entry name" value="PHOSPHOINOSITIDE-SPECIFIC PHOSPHOLIPASE C FAMILY PROTEIN"/>
    <property type="match status" value="1"/>
</dbReference>
<dbReference type="SUPFAM" id="SSF51695">
    <property type="entry name" value="PLC-like phosphodiesterases"/>
    <property type="match status" value="1"/>
</dbReference>
<keyword evidence="1" id="KW-0378">Hydrolase</keyword>
<dbReference type="PANTHER" id="PTHR10336:SF169">
    <property type="entry name" value="PHOSPHOINOSITIDE PHOSPHOLIPASE C"/>
    <property type="match status" value="1"/>
</dbReference>
<dbReference type="PROSITE" id="PS50007">
    <property type="entry name" value="PIPLC_X_DOMAIN"/>
    <property type="match status" value="1"/>
</dbReference>
<evidence type="ECO:0000313" key="3">
    <source>
        <dbReference type="EMBL" id="KAJ7621121.1"/>
    </source>
</evidence>
<dbReference type="InterPro" id="IPR017946">
    <property type="entry name" value="PLC-like_Pdiesterase_TIM-brl"/>
</dbReference>
<keyword evidence="1" id="KW-0443">Lipid metabolism</keyword>
<dbReference type="GO" id="GO:0051209">
    <property type="term" value="P:release of sequestered calcium ion into cytosol"/>
    <property type="evidence" value="ECO:0007669"/>
    <property type="project" value="TreeGrafter"/>
</dbReference>
<dbReference type="EMBL" id="JARKIF010000016">
    <property type="protein sequence ID" value="KAJ7621121.1"/>
    <property type="molecule type" value="Genomic_DNA"/>
</dbReference>
<dbReference type="SMART" id="SM00148">
    <property type="entry name" value="PLCXc"/>
    <property type="match status" value="1"/>
</dbReference>
<dbReference type="InterPro" id="IPR001711">
    <property type="entry name" value="PLipase_C_Pinositol-sp_Y"/>
</dbReference>
<proteinExistence type="predicted"/>
<dbReference type="AlphaFoldDB" id="A0AAD7FIP0"/>
<dbReference type="GO" id="GO:0048015">
    <property type="term" value="P:phosphatidylinositol-mediated signaling"/>
    <property type="evidence" value="ECO:0007669"/>
    <property type="project" value="TreeGrafter"/>
</dbReference>
<dbReference type="GO" id="GO:0016042">
    <property type="term" value="P:lipid catabolic process"/>
    <property type="evidence" value="ECO:0007669"/>
    <property type="project" value="UniProtKB-KW"/>
</dbReference>